<dbReference type="RefSeq" id="XP_045950935.1">
    <property type="nucleotide sequence ID" value="XM_046098974.1"/>
</dbReference>
<feature type="transmembrane region" description="Helical" evidence="8">
    <location>
        <begin position="71"/>
        <end position="91"/>
    </location>
</feature>
<dbReference type="Pfam" id="PF07690">
    <property type="entry name" value="MFS_1"/>
    <property type="match status" value="1"/>
</dbReference>
<comment type="similarity">
    <text evidence="2">Belongs to the major facilitator superfamily. TCR/Tet family.</text>
</comment>
<evidence type="ECO:0000313" key="10">
    <source>
        <dbReference type="EMBL" id="KAH6638663.1"/>
    </source>
</evidence>
<dbReference type="GO" id="GO:0005886">
    <property type="term" value="C:plasma membrane"/>
    <property type="evidence" value="ECO:0007669"/>
    <property type="project" value="TreeGrafter"/>
</dbReference>
<dbReference type="PROSITE" id="PS50850">
    <property type="entry name" value="MFS"/>
    <property type="match status" value="1"/>
</dbReference>
<dbReference type="Gene3D" id="1.20.1250.20">
    <property type="entry name" value="MFS general substrate transporter like domains"/>
    <property type="match status" value="1"/>
</dbReference>
<dbReference type="GeneID" id="70127866"/>
<dbReference type="SUPFAM" id="SSF103473">
    <property type="entry name" value="MFS general substrate transporter"/>
    <property type="match status" value="1"/>
</dbReference>
<dbReference type="InterPro" id="IPR036259">
    <property type="entry name" value="MFS_trans_sf"/>
</dbReference>
<feature type="region of interest" description="Disordered" evidence="7">
    <location>
        <begin position="1"/>
        <end position="24"/>
    </location>
</feature>
<comment type="caution">
    <text evidence="10">The sequence shown here is derived from an EMBL/GenBank/DDBJ whole genome shotgun (WGS) entry which is preliminary data.</text>
</comment>
<feature type="transmembrane region" description="Helical" evidence="8">
    <location>
        <begin position="124"/>
        <end position="145"/>
    </location>
</feature>
<protein>
    <submittedName>
        <fullName evidence="10">Efflux pump antibiotic resistance protein</fullName>
    </submittedName>
</protein>
<gene>
    <name evidence="10" type="ORF">BKA67DRAFT_528698</name>
</gene>
<evidence type="ECO:0000256" key="4">
    <source>
        <dbReference type="ARBA" id="ARBA00022692"/>
    </source>
</evidence>
<dbReference type="PANTHER" id="PTHR23501">
    <property type="entry name" value="MAJOR FACILITATOR SUPERFAMILY"/>
    <property type="match status" value="1"/>
</dbReference>
<dbReference type="OrthoDB" id="10021397at2759"/>
<evidence type="ECO:0000256" key="7">
    <source>
        <dbReference type="SAM" id="MobiDB-lite"/>
    </source>
</evidence>
<evidence type="ECO:0000256" key="3">
    <source>
        <dbReference type="ARBA" id="ARBA00022448"/>
    </source>
</evidence>
<dbReference type="InterPro" id="IPR011701">
    <property type="entry name" value="MFS"/>
</dbReference>
<evidence type="ECO:0000256" key="2">
    <source>
        <dbReference type="ARBA" id="ARBA00007520"/>
    </source>
</evidence>
<feature type="compositionally biased region" description="Low complexity" evidence="7">
    <location>
        <begin position="11"/>
        <end position="21"/>
    </location>
</feature>
<feature type="transmembrane region" description="Helical" evidence="8">
    <location>
        <begin position="262"/>
        <end position="284"/>
    </location>
</feature>
<keyword evidence="6 8" id="KW-0472">Membrane</keyword>
<keyword evidence="11" id="KW-1185">Reference proteome</keyword>
<comment type="subcellular location">
    <subcellularLocation>
        <location evidence="1">Membrane</location>
        <topology evidence="1">Multi-pass membrane protein</topology>
    </subcellularLocation>
</comment>
<evidence type="ECO:0000256" key="5">
    <source>
        <dbReference type="ARBA" id="ARBA00022989"/>
    </source>
</evidence>
<dbReference type="EMBL" id="JAGPXC010000015">
    <property type="protein sequence ID" value="KAH6638663.1"/>
    <property type="molecule type" value="Genomic_DNA"/>
</dbReference>
<feature type="transmembrane region" description="Helical" evidence="8">
    <location>
        <begin position="188"/>
        <end position="209"/>
    </location>
</feature>
<keyword evidence="4 8" id="KW-0812">Transmembrane</keyword>
<dbReference type="PANTHER" id="PTHR23501:SF12">
    <property type="entry name" value="MAJOR FACILITATOR SUPERFAMILY (MFS) PROFILE DOMAIN-CONTAINING PROTEIN-RELATED"/>
    <property type="match status" value="1"/>
</dbReference>
<feature type="transmembrane region" description="Helical" evidence="8">
    <location>
        <begin position="98"/>
        <end position="118"/>
    </location>
</feature>
<evidence type="ECO:0000259" key="9">
    <source>
        <dbReference type="PROSITE" id="PS50850"/>
    </source>
</evidence>
<feature type="domain" description="Major facilitator superfamily (MFS) profile" evidence="9">
    <location>
        <begin position="34"/>
        <end position="538"/>
    </location>
</feature>
<feature type="transmembrane region" description="Helical" evidence="8">
    <location>
        <begin position="515"/>
        <end position="533"/>
    </location>
</feature>
<accession>A0A9P8UAM7</accession>
<dbReference type="AlphaFoldDB" id="A0A9P8UAM7"/>
<feature type="transmembrane region" description="Helical" evidence="8">
    <location>
        <begin position="305"/>
        <end position="330"/>
    </location>
</feature>
<keyword evidence="3" id="KW-0813">Transport</keyword>
<evidence type="ECO:0000256" key="6">
    <source>
        <dbReference type="ARBA" id="ARBA00023136"/>
    </source>
</evidence>
<keyword evidence="5 8" id="KW-1133">Transmembrane helix</keyword>
<sequence length="552" mass="59214">MSFKQKEDESSSPSSTSIPDSSPRDVHGWRWALAAISLYIGAFVYGLDGTIAADIQSAVVEQFGHVESLTWIGTGFPLGSVCFILPGSAIYEIFDQKAVFIGSIIIFEAASALCGAAPNMDALIVGRTIAGVGGCGIFLGIINYFTLCTAEQVRGRYISGMGATWGLGAVLGPVVGGAFSTSPATWRWAFYINLVIAAVCAPVYIFYLPSVKPTSDTQTPILRKLKSLDWVGFVIGTAAIVTFVMVLTFAGSTWAWNDGRTIATFVVSGALFILTFVQQYFLIFTTREARMFPPQEILIDRTQTLLYLNTAMAATNIYVPLFYIPIYFAFTQGDTALMAAVRLLPFICFLASWSLLSGFLIPKINYYWVSYMVGGVLMLVGSATMFTVGPHTPIANVYGYSIILGAGTGFVFNLGFTVAGVTMMTKTGSGLDVQRVLSMQNLSQLGFQTICLLVGGQIFQSLSMKDLTRILSGMGFSESEIRSAVAGTASTLFESLDPALQEQAIAAITNAMSRVYILSIAAGAITIIVALLLKKEKLFQGKEDVMVIAGGA</sequence>
<evidence type="ECO:0000313" key="11">
    <source>
        <dbReference type="Proteomes" id="UP000758603"/>
    </source>
</evidence>
<proteinExistence type="inferred from homology"/>
<feature type="transmembrane region" description="Helical" evidence="8">
    <location>
        <begin position="31"/>
        <end position="51"/>
    </location>
</feature>
<feature type="transmembrane region" description="Helical" evidence="8">
    <location>
        <begin position="400"/>
        <end position="424"/>
    </location>
</feature>
<feature type="transmembrane region" description="Helical" evidence="8">
    <location>
        <begin position="336"/>
        <end position="356"/>
    </location>
</feature>
<dbReference type="InterPro" id="IPR020846">
    <property type="entry name" value="MFS_dom"/>
</dbReference>
<feature type="transmembrane region" description="Helical" evidence="8">
    <location>
        <begin position="368"/>
        <end position="388"/>
    </location>
</feature>
<name>A0A9P8UAM7_9PEZI</name>
<feature type="transmembrane region" description="Helical" evidence="8">
    <location>
        <begin position="230"/>
        <end position="256"/>
    </location>
</feature>
<dbReference type="GO" id="GO:0022857">
    <property type="term" value="F:transmembrane transporter activity"/>
    <property type="evidence" value="ECO:0007669"/>
    <property type="project" value="InterPro"/>
</dbReference>
<dbReference type="Proteomes" id="UP000758603">
    <property type="component" value="Unassembled WGS sequence"/>
</dbReference>
<reference evidence="10" key="1">
    <citation type="journal article" date="2021" name="Nat. Commun.">
        <title>Genetic determinants of endophytism in the Arabidopsis root mycobiome.</title>
        <authorList>
            <person name="Mesny F."/>
            <person name="Miyauchi S."/>
            <person name="Thiergart T."/>
            <person name="Pickel B."/>
            <person name="Atanasova L."/>
            <person name="Karlsson M."/>
            <person name="Huettel B."/>
            <person name="Barry K.W."/>
            <person name="Haridas S."/>
            <person name="Chen C."/>
            <person name="Bauer D."/>
            <person name="Andreopoulos W."/>
            <person name="Pangilinan J."/>
            <person name="LaButti K."/>
            <person name="Riley R."/>
            <person name="Lipzen A."/>
            <person name="Clum A."/>
            <person name="Drula E."/>
            <person name="Henrissat B."/>
            <person name="Kohler A."/>
            <person name="Grigoriev I.V."/>
            <person name="Martin F.M."/>
            <person name="Hacquard S."/>
        </authorList>
    </citation>
    <scope>NUCLEOTIDE SEQUENCE</scope>
    <source>
        <strain evidence="10">MPI-SDFR-AT-0073</strain>
    </source>
</reference>
<organism evidence="10 11">
    <name type="scientific">Truncatella angustata</name>
    <dbReference type="NCBI Taxonomy" id="152316"/>
    <lineage>
        <taxon>Eukaryota</taxon>
        <taxon>Fungi</taxon>
        <taxon>Dikarya</taxon>
        <taxon>Ascomycota</taxon>
        <taxon>Pezizomycotina</taxon>
        <taxon>Sordariomycetes</taxon>
        <taxon>Xylariomycetidae</taxon>
        <taxon>Amphisphaeriales</taxon>
        <taxon>Sporocadaceae</taxon>
        <taxon>Truncatella</taxon>
    </lineage>
</organism>
<evidence type="ECO:0000256" key="1">
    <source>
        <dbReference type="ARBA" id="ARBA00004141"/>
    </source>
</evidence>
<feature type="transmembrane region" description="Helical" evidence="8">
    <location>
        <begin position="157"/>
        <end position="176"/>
    </location>
</feature>
<evidence type="ECO:0000256" key="8">
    <source>
        <dbReference type="SAM" id="Phobius"/>
    </source>
</evidence>